<dbReference type="InterPro" id="IPR038765">
    <property type="entry name" value="Papain-like_cys_pep_sf"/>
</dbReference>
<dbReference type="InterPro" id="IPR001447">
    <property type="entry name" value="Arylamine_N-AcTrfase"/>
</dbReference>
<reference evidence="3 6" key="2">
    <citation type="submission" date="2018-12" db="EMBL/GenBank/DDBJ databases">
        <title>Comparitive functional genomics of dry heat resistant strains isolated from the viking spacecraft.</title>
        <authorList>
            <person name="Seuylemezian A."/>
            <person name="Vaishampayan P."/>
        </authorList>
    </citation>
    <scope>NUCLEOTIDE SEQUENCE [LARGE SCALE GENOMIC DNA]</scope>
    <source>
        <strain evidence="3 6">M6-11</strain>
    </source>
</reference>
<dbReference type="STRING" id="426756.SAMN04488126_12638"/>
<dbReference type="EMBL" id="FNAR01000026">
    <property type="protein sequence ID" value="SDE87672.1"/>
    <property type="molecule type" value="Genomic_DNA"/>
</dbReference>
<dbReference type="PANTHER" id="PTHR11786:SF0">
    <property type="entry name" value="ARYLAMINE N-ACETYLTRANSFERASE 4-RELATED"/>
    <property type="match status" value="1"/>
</dbReference>
<dbReference type="PRINTS" id="PR01543">
    <property type="entry name" value="ANATRNSFRASE"/>
</dbReference>
<organism evidence="4 5">
    <name type="scientific">Bhargavaea beijingensis</name>
    <dbReference type="NCBI Taxonomy" id="426756"/>
    <lineage>
        <taxon>Bacteria</taxon>
        <taxon>Bacillati</taxon>
        <taxon>Bacillota</taxon>
        <taxon>Bacilli</taxon>
        <taxon>Bacillales</taxon>
        <taxon>Caryophanaceae</taxon>
        <taxon>Bhargavaea</taxon>
    </lineage>
</organism>
<keyword evidence="4" id="KW-0808">Transferase</keyword>
<comment type="similarity">
    <text evidence="1 2">Belongs to the arylamine N-acetyltransferase family.</text>
</comment>
<evidence type="ECO:0000256" key="2">
    <source>
        <dbReference type="RuleBase" id="RU003452"/>
    </source>
</evidence>
<dbReference type="Proteomes" id="UP000272481">
    <property type="component" value="Unassembled WGS sequence"/>
</dbReference>
<proteinExistence type="inferred from homology"/>
<dbReference type="Proteomes" id="UP000198823">
    <property type="component" value="Unassembled WGS sequence"/>
</dbReference>
<keyword evidence="6" id="KW-1185">Reference proteome</keyword>
<evidence type="ECO:0000256" key="1">
    <source>
        <dbReference type="ARBA" id="ARBA00006547"/>
    </source>
</evidence>
<evidence type="ECO:0000313" key="4">
    <source>
        <dbReference type="EMBL" id="SDE87672.1"/>
    </source>
</evidence>
<gene>
    <name evidence="3" type="ORF">EJA12_10915</name>
    <name evidence="4" type="ORF">SAMN04488126_12638</name>
</gene>
<dbReference type="InterPro" id="IPR053710">
    <property type="entry name" value="Arylamine_NAT_domain_sf"/>
</dbReference>
<dbReference type="GO" id="GO:0016407">
    <property type="term" value="F:acetyltransferase activity"/>
    <property type="evidence" value="ECO:0007669"/>
    <property type="project" value="InterPro"/>
</dbReference>
<evidence type="ECO:0000313" key="6">
    <source>
        <dbReference type="Proteomes" id="UP000272481"/>
    </source>
</evidence>
<dbReference type="EMBL" id="RWGW01000017">
    <property type="protein sequence ID" value="RSK29717.1"/>
    <property type="molecule type" value="Genomic_DNA"/>
</dbReference>
<dbReference type="AlphaFoldDB" id="A0A1G7GHP0"/>
<accession>A0A1G7GHP0</accession>
<protein>
    <submittedName>
        <fullName evidence="3 4">Acetyltransferase</fullName>
    </submittedName>
</protein>
<dbReference type="OrthoDB" id="7181050at2"/>
<reference evidence="4 5" key="1">
    <citation type="submission" date="2016-10" db="EMBL/GenBank/DDBJ databases">
        <authorList>
            <person name="de Groot N.N."/>
        </authorList>
    </citation>
    <scope>NUCLEOTIDE SEQUENCE [LARGE SCALE GENOMIC DNA]</scope>
    <source>
        <strain evidence="4 5">CGMCC 1.6762</strain>
    </source>
</reference>
<evidence type="ECO:0000313" key="3">
    <source>
        <dbReference type="EMBL" id="RSK29717.1"/>
    </source>
</evidence>
<name>A0A1G7GHP0_9BACL</name>
<dbReference type="RefSeq" id="WP_092098713.1">
    <property type="nucleotide sequence ID" value="NZ_FNAR01000026.1"/>
</dbReference>
<dbReference type="Gene3D" id="3.30.2140.20">
    <property type="match status" value="1"/>
</dbReference>
<evidence type="ECO:0000313" key="5">
    <source>
        <dbReference type="Proteomes" id="UP000198823"/>
    </source>
</evidence>
<dbReference type="SUPFAM" id="SSF54001">
    <property type="entry name" value="Cysteine proteinases"/>
    <property type="match status" value="1"/>
</dbReference>
<dbReference type="PANTHER" id="PTHR11786">
    <property type="entry name" value="N-HYDROXYARYLAMINE O-ACETYLTRANSFERASE"/>
    <property type="match status" value="1"/>
</dbReference>
<dbReference type="Pfam" id="PF00797">
    <property type="entry name" value="Acetyltransf_2"/>
    <property type="match status" value="1"/>
</dbReference>
<sequence>MKIEPYLRRIGWNGPVKANLESLRHLQEQHLLHIPFENLDVIRAVWIPLDVETYYNKIVRNDRGGFCYELNGLFNWLLQNLGFTSRLASATVRRPDGGWTMMGSHACLIVDLEQPYLVDVGFGDSVRVPLPLSGEERKDVSGVYRLKKVGDKDFDLQKSQGNAGWKTLYRLHTSRRTLSDFKEACRFNQTSSESHFTARPLVSLAAPEGRLTLSGNKLTITGLNEKRKITIDDQKMAAVLKQYFGIRLVPSTKVCEEKKVNDVNRGKMN</sequence>